<comment type="caution">
    <text evidence="2">The sequence shown here is derived from an EMBL/GenBank/DDBJ whole genome shotgun (WGS) entry which is preliminary data.</text>
</comment>
<sequence length="245" mass="29380">MSKSDCEIIDVEQILQSRDVEDSFLQRLSTYASESRLKIKHSIHQCLAKRKEYINKTEQNVETIKQLYNKSKEIESQLENVLLQQKVMKQKILRSIKIEEKLKDEIEEEKIKKEKLTLEIIDLQQESDQNKMQKKQEWNAIKKGSSLYKEHLHMHVELKILNDHESVKITFFINENPSKDNYYILISNYQNVKWKVNQITPMLKDHEMKKINLNLSAGYDLHNIQIFLCQIREIFIKYYLRHKDG</sequence>
<proteinExistence type="predicted"/>
<keyword evidence="1" id="KW-0175">Coiled coil</keyword>
<name>A0AA39G5A2_MICHY</name>
<feature type="coiled-coil region" evidence="1">
    <location>
        <begin position="64"/>
        <end position="133"/>
    </location>
</feature>
<keyword evidence="3" id="KW-1185">Reference proteome</keyword>
<gene>
    <name evidence="2" type="ORF">PV327_003618</name>
</gene>
<evidence type="ECO:0000313" key="2">
    <source>
        <dbReference type="EMBL" id="KAK0181325.1"/>
    </source>
</evidence>
<evidence type="ECO:0000313" key="3">
    <source>
        <dbReference type="Proteomes" id="UP001168972"/>
    </source>
</evidence>
<organism evidence="2 3">
    <name type="scientific">Microctonus hyperodae</name>
    <name type="common">Parasitoid wasp</name>
    <dbReference type="NCBI Taxonomy" id="165561"/>
    <lineage>
        <taxon>Eukaryota</taxon>
        <taxon>Metazoa</taxon>
        <taxon>Ecdysozoa</taxon>
        <taxon>Arthropoda</taxon>
        <taxon>Hexapoda</taxon>
        <taxon>Insecta</taxon>
        <taxon>Pterygota</taxon>
        <taxon>Neoptera</taxon>
        <taxon>Endopterygota</taxon>
        <taxon>Hymenoptera</taxon>
        <taxon>Apocrita</taxon>
        <taxon>Ichneumonoidea</taxon>
        <taxon>Braconidae</taxon>
        <taxon>Euphorinae</taxon>
        <taxon>Microctonus</taxon>
    </lineage>
</organism>
<evidence type="ECO:0000256" key="1">
    <source>
        <dbReference type="SAM" id="Coils"/>
    </source>
</evidence>
<evidence type="ECO:0008006" key="4">
    <source>
        <dbReference type="Google" id="ProtNLM"/>
    </source>
</evidence>
<dbReference type="Proteomes" id="UP001168972">
    <property type="component" value="Unassembled WGS sequence"/>
</dbReference>
<reference evidence="2" key="2">
    <citation type="submission" date="2023-03" db="EMBL/GenBank/DDBJ databases">
        <authorList>
            <person name="Inwood S.N."/>
            <person name="Skelly J.G."/>
            <person name="Guhlin J."/>
            <person name="Harrop T.W.R."/>
            <person name="Goldson S.G."/>
            <person name="Dearden P.K."/>
        </authorList>
    </citation>
    <scope>NUCLEOTIDE SEQUENCE</scope>
    <source>
        <strain evidence="2">Lincoln</strain>
        <tissue evidence="2">Whole body</tissue>
    </source>
</reference>
<protein>
    <recommendedName>
        <fullName evidence="4">Kinetochore protein SPC25</fullName>
    </recommendedName>
</protein>
<dbReference type="EMBL" id="JAQQBR010000002">
    <property type="protein sequence ID" value="KAK0181325.1"/>
    <property type="molecule type" value="Genomic_DNA"/>
</dbReference>
<accession>A0AA39G5A2</accession>
<reference evidence="2" key="1">
    <citation type="journal article" date="2023" name="bioRxiv">
        <title>Scaffold-level genome assemblies of two parasitoid biocontrol wasps reveal the parthenogenesis mechanism and an associated novel virus.</title>
        <authorList>
            <person name="Inwood S."/>
            <person name="Skelly J."/>
            <person name="Guhlin J."/>
            <person name="Harrop T."/>
            <person name="Goldson S."/>
            <person name="Dearden P."/>
        </authorList>
    </citation>
    <scope>NUCLEOTIDE SEQUENCE</scope>
    <source>
        <strain evidence="2">Lincoln</strain>
        <tissue evidence="2">Whole body</tissue>
    </source>
</reference>
<dbReference type="AlphaFoldDB" id="A0AA39G5A2"/>